<feature type="transmembrane region" description="Helical" evidence="6">
    <location>
        <begin position="145"/>
        <end position="163"/>
    </location>
</feature>
<evidence type="ECO:0000256" key="1">
    <source>
        <dbReference type="ARBA" id="ARBA00004141"/>
    </source>
</evidence>
<dbReference type="Proteomes" id="UP000548326">
    <property type="component" value="Unassembled WGS sequence"/>
</dbReference>
<gene>
    <name evidence="8" type="ORF">HDF22_000321</name>
    <name evidence="7" type="ORF">HDF23_000192</name>
</gene>
<feature type="transmembrane region" description="Helical" evidence="6">
    <location>
        <begin position="91"/>
        <end position="108"/>
    </location>
</feature>
<comment type="similarity">
    <text evidence="2">Belongs to the EamA transporter family.</text>
</comment>
<evidence type="ECO:0000256" key="6">
    <source>
        <dbReference type="SAM" id="Phobius"/>
    </source>
</evidence>
<feature type="transmembrane region" description="Helical" evidence="6">
    <location>
        <begin position="272"/>
        <end position="291"/>
    </location>
</feature>
<protein>
    <submittedName>
        <fullName evidence="8">Drug/metabolite transporter (DMT)-like permease</fullName>
    </submittedName>
</protein>
<dbReference type="EMBL" id="JACHCA010000001">
    <property type="protein sequence ID" value="MBB6126220.1"/>
    <property type="molecule type" value="Genomic_DNA"/>
</dbReference>
<reference evidence="9 10" key="1">
    <citation type="submission" date="2020-08" db="EMBL/GenBank/DDBJ databases">
        <title>Genomic Encyclopedia of Type Strains, Phase IV (KMG-V): Genome sequencing to study the core and pangenomes of soil and plant-associated prokaryotes.</title>
        <authorList>
            <person name="Whitman W."/>
        </authorList>
    </citation>
    <scope>NUCLEOTIDE SEQUENCE [LARGE SCALE GENOMIC DNA]</scope>
    <source>
        <strain evidence="7 9">ANJLi2</strain>
        <strain evidence="8 10">MP601</strain>
    </source>
</reference>
<dbReference type="PANTHER" id="PTHR32322:SF2">
    <property type="entry name" value="EAMA DOMAIN-CONTAINING PROTEIN"/>
    <property type="match status" value="1"/>
</dbReference>
<evidence type="ECO:0000256" key="4">
    <source>
        <dbReference type="ARBA" id="ARBA00022989"/>
    </source>
</evidence>
<dbReference type="STRING" id="354630.SAMN05421821_101616"/>
<dbReference type="EMBL" id="JACHCB010000001">
    <property type="protein sequence ID" value="MBB6107462.1"/>
    <property type="molecule type" value="Genomic_DNA"/>
</dbReference>
<dbReference type="Proteomes" id="UP000541583">
    <property type="component" value="Unassembled WGS sequence"/>
</dbReference>
<proteinExistence type="inferred from homology"/>
<feature type="transmembrane region" description="Helical" evidence="6">
    <location>
        <begin position="115"/>
        <end position="133"/>
    </location>
</feature>
<feature type="transmembrane region" description="Helical" evidence="6">
    <location>
        <begin position="239"/>
        <end position="260"/>
    </location>
</feature>
<feature type="transmembrane region" description="Helical" evidence="6">
    <location>
        <begin position="28"/>
        <end position="47"/>
    </location>
</feature>
<dbReference type="Gene3D" id="1.10.3730.20">
    <property type="match status" value="1"/>
</dbReference>
<dbReference type="RefSeq" id="WP_076370237.1">
    <property type="nucleotide sequence ID" value="NZ_FTMG01000001.1"/>
</dbReference>
<feature type="transmembrane region" description="Helical" evidence="6">
    <location>
        <begin position="59"/>
        <end position="79"/>
    </location>
</feature>
<keyword evidence="5 6" id="KW-0472">Membrane</keyword>
<comment type="subcellular location">
    <subcellularLocation>
        <location evidence="1">Membrane</location>
        <topology evidence="1">Multi-pass membrane protein</topology>
    </subcellularLocation>
</comment>
<sequence length="293" mass="32736">MLYVFLSICCSVVVSVLLKLAKRYHIDVFQAITWNYSMAILLTWIFFKPQLIISFEDAPIYNYIALGILFPSLFVIMASSIRLAGIVRTDVAQRLSLFIPIFAAFFIFNEAKDTVKIIGIVLAFIAIICSIPWQKASRDKAAKISWIYLLIVFLGFGIIDVLLKQITKINKVPFTSAIFVIFILAFALSMIGLIYQVATKKTKFSWPHILIGWILGVANFGNILFYLKAHQALANSPSAVFSSMNIGVIIAGTFIGIFIFKEKLSTLNKIGIVVAVLAIVIIYFPQTLGFLNL</sequence>
<comment type="caution">
    <text evidence="8">The sequence shown here is derived from an EMBL/GenBank/DDBJ whole genome shotgun (WGS) entry which is preliminary data.</text>
</comment>
<accession>A0A1N6PTW9</accession>
<feature type="transmembrane region" description="Helical" evidence="6">
    <location>
        <begin position="204"/>
        <end position="227"/>
    </location>
</feature>
<evidence type="ECO:0000313" key="8">
    <source>
        <dbReference type="EMBL" id="MBB6126220.1"/>
    </source>
</evidence>
<feature type="transmembrane region" description="Helical" evidence="6">
    <location>
        <begin position="175"/>
        <end position="198"/>
    </location>
</feature>
<evidence type="ECO:0000313" key="7">
    <source>
        <dbReference type="EMBL" id="MBB6107462.1"/>
    </source>
</evidence>
<keyword evidence="4 6" id="KW-1133">Transmembrane helix</keyword>
<evidence type="ECO:0000313" key="10">
    <source>
        <dbReference type="Proteomes" id="UP000548326"/>
    </source>
</evidence>
<dbReference type="OrthoDB" id="1524053at2"/>
<dbReference type="AlphaFoldDB" id="A0A1N6PTW9"/>
<dbReference type="InterPro" id="IPR037185">
    <property type="entry name" value="EmrE-like"/>
</dbReference>
<keyword evidence="9" id="KW-1185">Reference proteome</keyword>
<dbReference type="SUPFAM" id="SSF103481">
    <property type="entry name" value="Multidrug resistance efflux transporter EmrE"/>
    <property type="match status" value="1"/>
</dbReference>
<dbReference type="GO" id="GO:0016020">
    <property type="term" value="C:membrane"/>
    <property type="evidence" value="ECO:0007669"/>
    <property type="project" value="UniProtKB-SubCell"/>
</dbReference>
<evidence type="ECO:0000256" key="3">
    <source>
        <dbReference type="ARBA" id="ARBA00022692"/>
    </source>
</evidence>
<evidence type="ECO:0000256" key="2">
    <source>
        <dbReference type="ARBA" id="ARBA00007362"/>
    </source>
</evidence>
<dbReference type="PANTHER" id="PTHR32322">
    <property type="entry name" value="INNER MEMBRANE TRANSPORTER"/>
    <property type="match status" value="1"/>
</dbReference>
<keyword evidence="3 6" id="KW-0812">Transmembrane</keyword>
<name>A0A1N6PTW9_9SPHI</name>
<evidence type="ECO:0000256" key="5">
    <source>
        <dbReference type="ARBA" id="ARBA00023136"/>
    </source>
</evidence>
<organism evidence="8 10">
    <name type="scientific">Mucilaginibacter lappiensis</name>
    <dbReference type="NCBI Taxonomy" id="354630"/>
    <lineage>
        <taxon>Bacteria</taxon>
        <taxon>Pseudomonadati</taxon>
        <taxon>Bacteroidota</taxon>
        <taxon>Sphingobacteriia</taxon>
        <taxon>Sphingobacteriales</taxon>
        <taxon>Sphingobacteriaceae</taxon>
        <taxon>Mucilaginibacter</taxon>
    </lineage>
</organism>
<evidence type="ECO:0000313" key="9">
    <source>
        <dbReference type="Proteomes" id="UP000541583"/>
    </source>
</evidence>
<dbReference type="InterPro" id="IPR050638">
    <property type="entry name" value="AA-Vitamin_Transporters"/>
</dbReference>